<reference evidence="9 10" key="1">
    <citation type="submission" date="2018-11" db="EMBL/GenBank/DDBJ databases">
        <title>Sequencing the genomes of 1000 actinobacteria strains.</title>
        <authorList>
            <person name="Klenk H.-P."/>
        </authorList>
    </citation>
    <scope>NUCLEOTIDE SEQUENCE [LARGE SCALE GENOMIC DNA]</scope>
    <source>
        <strain evidence="9 10">DSM 13521</strain>
    </source>
</reference>
<comment type="subcellular location">
    <subcellularLocation>
        <location evidence="1">Cell membrane</location>
        <topology evidence="1">Multi-pass membrane protein</topology>
    </subcellularLocation>
</comment>
<dbReference type="Gene3D" id="1.20.1250.20">
    <property type="entry name" value="MFS general substrate transporter like domains"/>
    <property type="match status" value="1"/>
</dbReference>
<keyword evidence="5 7" id="KW-1133">Transmembrane helix</keyword>
<feature type="transmembrane region" description="Helical" evidence="7">
    <location>
        <begin position="45"/>
        <end position="65"/>
    </location>
</feature>
<name>A0A3N2D908_9MICO</name>
<feature type="transmembrane region" description="Helical" evidence="7">
    <location>
        <begin position="308"/>
        <end position="330"/>
    </location>
</feature>
<feature type="transmembrane region" description="Helical" evidence="7">
    <location>
        <begin position="371"/>
        <end position="392"/>
    </location>
</feature>
<feature type="transmembrane region" description="Helical" evidence="7">
    <location>
        <begin position="256"/>
        <end position="273"/>
    </location>
</feature>
<keyword evidence="6 7" id="KW-0472">Membrane</keyword>
<evidence type="ECO:0000256" key="2">
    <source>
        <dbReference type="ARBA" id="ARBA00022448"/>
    </source>
</evidence>
<organism evidence="9 10">
    <name type="scientific">Salana multivorans</name>
    <dbReference type="NCBI Taxonomy" id="120377"/>
    <lineage>
        <taxon>Bacteria</taxon>
        <taxon>Bacillati</taxon>
        <taxon>Actinomycetota</taxon>
        <taxon>Actinomycetes</taxon>
        <taxon>Micrococcales</taxon>
        <taxon>Beutenbergiaceae</taxon>
        <taxon>Salana</taxon>
    </lineage>
</organism>
<dbReference type="PROSITE" id="PS50850">
    <property type="entry name" value="MFS"/>
    <property type="match status" value="1"/>
</dbReference>
<dbReference type="Pfam" id="PF05977">
    <property type="entry name" value="MFS_3"/>
    <property type="match status" value="1"/>
</dbReference>
<dbReference type="PANTHER" id="PTHR23513">
    <property type="entry name" value="INTEGRAL MEMBRANE EFFLUX PROTEIN-RELATED"/>
    <property type="match status" value="1"/>
</dbReference>
<dbReference type="SUPFAM" id="SSF103473">
    <property type="entry name" value="MFS general substrate transporter"/>
    <property type="match status" value="1"/>
</dbReference>
<dbReference type="InterPro" id="IPR020846">
    <property type="entry name" value="MFS_dom"/>
</dbReference>
<sequence>MFASLNHRAYRLWFAGALVANVGTWMQRIAQDWLVYTDLSAESGIAIGTVTALQFLPALLLGPYAGLLADRLPRRGLLMLTQALMGLLALGLGLLVLLGEATLWHVWLFALGLGVVSALDNPVRQTFVAELVPNETLPNAVALNSASFNAARLIGPAVSGLAIAAFGAGWVFVINAVSFVFTIIALLAMRTSDLVPVPHAERAKGQLREGFAYLRRRSDLMLILVVIGVASAFGLNFQMTSAMMARSEFGQGAADYGILGSIMAIGSLAGALLTARLGKPRVRRILVASLLFGVTSCLMAMAPTYWTYAVATIPVGFFTLTMLTSANTYMQTSTAPEMRGRVMAFYLMVLLGSTPIGSPVVGWIGETLGPRWSIGAGGIATVVIAAVGMAWARRRWDVELHYVPGAARRTQRFQVTSAADRARVDEAAQEVA</sequence>
<evidence type="ECO:0000256" key="5">
    <source>
        <dbReference type="ARBA" id="ARBA00022989"/>
    </source>
</evidence>
<evidence type="ECO:0000256" key="4">
    <source>
        <dbReference type="ARBA" id="ARBA00022692"/>
    </source>
</evidence>
<proteinExistence type="predicted"/>
<feature type="transmembrane region" description="Helical" evidence="7">
    <location>
        <begin position="218"/>
        <end position="236"/>
    </location>
</feature>
<evidence type="ECO:0000313" key="9">
    <source>
        <dbReference type="EMBL" id="ROR95944.1"/>
    </source>
</evidence>
<evidence type="ECO:0000256" key="6">
    <source>
        <dbReference type="ARBA" id="ARBA00023136"/>
    </source>
</evidence>
<feature type="transmembrane region" description="Helical" evidence="7">
    <location>
        <begin position="12"/>
        <end position="30"/>
    </location>
</feature>
<evidence type="ECO:0000313" key="10">
    <source>
        <dbReference type="Proteomes" id="UP000275356"/>
    </source>
</evidence>
<dbReference type="GO" id="GO:0005886">
    <property type="term" value="C:plasma membrane"/>
    <property type="evidence" value="ECO:0007669"/>
    <property type="project" value="UniProtKB-SubCell"/>
</dbReference>
<dbReference type="Proteomes" id="UP000275356">
    <property type="component" value="Unassembled WGS sequence"/>
</dbReference>
<keyword evidence="4 7" id="KW-0812">Transmembrane</keyword>
<dbReference type="InterPro" id="IPR036259">
    <property type="entry name" value="MFS_trans_sf"/>
</dbReference>
<evidence type="ECO:0000256" key="7">
    <source>
        <dbReference type="SAM" id="Phobius"/>
    </source>
</evidence>
<dbReference type="PANTHER" id="PTHR23513:SF11">
    <property type="entry name" value="STAPHYLOFERRIN A TRANSPORTER"/>
    <property type="match status" value="1"/>
</dbReference>
<dbReference type="InterPro" id="IPR010290">
    <property type="entry name" value="TM_effector"/>
</dbReference>
<dbReference type="AlphaFoldDB" id="A0A3N2D908"/>
<feature type="domain" description="Major facilitator superfamily (MFS) profile" evidence="8">
    <location>
        <begin position="1"/>
        <end position="395"/>
    </location>
</feature>
<feature type="transmembrane region" description="Helical" evidence="7">
    <location>
        <begin position="342"/>
        <end position="365"/>
    </location>
</feature>
<keyword evidence="3" id="KW-1003">Cell membrane</keyword>
<feature type="transmembrane region" description="Helical" evidence="7">
    <location>
        <begin position="77"/>
        <end position="98"/>
    </location>
</feature>
<evidence type="ECO:0000256" key="1">
    <source>
        <dbReference type="ARBA" id="ARBA00004651"/>
    </source>
</evidence>
<feature type="transmembrane region" description="Helical" evidence="7">
    <location>
        <begin position="285"/>
        <end position="302"/>
    </location>
</feature>
<keyword evidence="10" id="KW-1185">Reference proteome</keyword>
<evidence type="ECO:0000259" key="8">
    <source>
        <dbReference type="PROSITE" id="PS50850"/>
    </source>
</evidence>
<accession>A0A3N2D908</accession>
<dbReference type="GO" id="GO:0022857">
    <property type="term" value="F:transmembrane transporter activity"/>
    <property type="evidence" value="ECO:0007669"/>
    <property type="project" value="InterPro"/>
</dbReference>
<protein>
    <submittedName>
        <fullName evidence="9">Putative MFS family arabinose efflux permease</fullName>
    </submittedName>
</protein>
<evidence type="ECO:0000256" key="3">
    <source>
        <dbReference type="ARBA" id="ARBA00022475"/>
    </source>
</evidence>
<keyword evidence="2" id="KW-0813">Transport</keyword>
<comment type="caution">
    <text evidence="9">The sequence shown here is derived from an EMBL/GenBank/DDBJ whole genome shotgun (WGS) entry which is preliminary data.</text>
</comment>
<dbReference type="EMBL" id="RKHQ01000001">
    <property type="protein sequence ID" value="ROR95944.1"/>
    <property type="molecule type" value="Genomic_DNA"/>
</dbReference>
<gene>
    <name evidence="9" type="ORF">EDD28_0513</name>
</gene>
<dbReference type="CDD" id="cd06173">
    <property type="entry name" value="MFS_MefA_like"/>
    <property type="match status" value="1"/>
</dbReference>